<dbReference type="Pfam" id="PF00440">
    <property type="entry name" value="TetR_N"/>
    <property type="match status" value="1"/>
</dbReference>
<dbReference type="SUPFAM" id="SSF48498">
    <property type="entry name" value="Tetracyclin repressor-like, C-terminal domain"/>
    <property type="match status" value="1"/>
</dbReference>
<evidence type="ECO:0000259" key="5">
    <source>
        <dbReference type="PROSITE" id="PS50977"/>
    </source>
</evidence>
<dbReference type="AlphaFoldDB" id="Q4JXI2"/>
<dbReference type="PRINTS" id="PR00455">
    <property type="entry name" value="HTHTETR"/>
</dbReference>
<dbReference type="InterPro" id="IPR009057">
    <property type="entry name" value="Homeodomain-like_sf"/>
</dbReference>
<dbReference type="GO" id="GO:0003700">
    <property type="term" value="F:DNA-binding transcription factor activity"/>
    <property type="evidence" value="ECO:0007669"/>
    <property type="project" value="TreeGrafter"/>
</dbReference>
<dbReference type="RefSeq" id="WP_011273035.1">
    <property type="nucleotide sequence ID" value="NC_007164.1"/>
</dbReference>
<proteinExistence type="predicted"/>
<evidence type="ECO:0000256" key="4">
    <source>
        <dbReference type="PROSITE-ProRule" id="PRU00335"/>
    </source>
</evidence>
<dbReference type="eggNOG" id="COG1309">
    <property type="taxonomic scope" value="Bacteria"/>
</dbReference>
<dbReference type="OrthoDB" id="9795011at2"/>
<keyword evidence="3" id="KW-0804">Transcription</keyword>
<dbReference type="PROSITE" id="PS01081">
    <property type="entry name" value="HTH_TETR_1"/>
    <property type="match status" value="1"/>
</dbReference>
<accession>Q4JXI2</accession>
<dbReference type="KEGG" id="cjk:jk0323"/>
<gene>
    <name evidence="6" type="ordered locus">jk0323</name>
</gene>
<dbReference type="HOGENOM" id="CLU_069356_17_3_11"/>
<evidence type="ECO:0000313" key="7">
    <source>
        <dbReference type="Proteomes" id="UP000000545"/>
    </source>
</evidence>
<dbReference type="PANTHER" id="PTHR30055">
    <property type="entry name" value="HTH-TYPE TRANSCRIPTIONAL REGULATOR RUTR"/>
    <property type="match status" value="1"/>
</dbReference>
<dbReference type="Proteomes" id="UP000000545">
    <property type="component" value="Chromosome"/>
</dbReference>
<name>Q4JXI2_CORJK</name>
<evidence type="ECO:0000256" key="1">
    <source>
        <dbReference type="ARBA" id="ARBA00023015"/>
    </source>
</evidence>
<dbReference type="SUPFAM" id="SSF46689">
    <property type="entry name" value="Homeodomain-like"/>
    <property type="match status" value="1"/>
</dbReference>
<dbReference type="InterPro" id="IPR001647">
    <property type="entry name" value="HTH_TetR"/>
</dbReference>
<protein>
    <submittedName>
        <fullName evidence="6">Putative transcriptional regulator (TetR family)</fullName>
    </submittedName>
</protein>
<dbReference type="STRING" id="306537.jk0323"/>
<dbReference type="Gene3D" id="1.10.357.10">
    <property type="entry name" value="Tetracycline Repressor, domain 2"/>
    <property type="match status" value="1"/>
</dbReference>
<keyword evidence="7" id="KW-1185">Reference proteome</keyword>
<evidence type="ECO:0000256" key="2">
    <source>
        <dbReference type="ARBA" id="ARBA00023125"/>
    </source>
</evidence>
<evidence type="ECO:0000313" key="6">
    <source>
        <dbReference type="EMBL" id="CAI36475.1"/>
    </source>
</evidence>
<reference evidence="6 7" key="1">
    <citation type="journal article" date="2005" name="J. Bacteriol.">
        <title>Complete genome sequence and analysis of the multiresistant nosocomial pathogen Corynebacterium jeikeium K411, a lipid-requiring bacterium of the human skin flora.</title>
        <authorList>
            <person name="Tauch A."/>
            <person name="Kaiser O."/>
            <person name="Hain T."/>
            <person name="Goesmann A."/>
            <person name="Weisshaar B."/>
            <person name="Albersmeier A."/>
            <person name="Bekel T."/>
            <person name="Bischoff N."/>
            <person name="Brune I."/>
            <person name="Chakraborty T."/>
            <person name="Kalinowski J."/>
            <person name="Meyer F."/>
            <person name="Rupp O."/>
            <person name="Schneiker S."/>
            <person name="Viehoever P."/>
            <person name="Puehler A."/>
        </authorList>
    </citation>
    <scope>NUCLEOTIDE SEQUENCE [LARGE SCALE GENOMIC DNA]</scope>
    <source>
        <strain evidence="6 7">K411</strain>
    </source>
</reference>
<sequence>MRAEAHENRQAILIAAWRMFSTVGIDVSMRTIASEAGVGIGTLYRHFPTKQDLLTGLFDYGRERLIDIIDRHTAGWENAQQATEAWSSFVHSVAELQLGAIATQVVPTIVENLDFEADLVPRMNELMEQLERVLHRARRWNLLREDVDALHFHLGLAAITRPLPDTAQQFVPNYQPWLVETYIRGLKP</sequence>
<dbReference type="EMBL" id="CR931997">
    <property type="protein sequence ID" value="CAI36475.1"/>
    <property type="molecule type" value="Genomic_DNA"/>
</dbReference>
<dbReference type="GO" id="GO:0000976">
    <property type="term" value="F:transcription cis-regulatory region binding"/>
    <property type="evidence" value="ECO:0007669"/>
    <property type="project" value="TreeGrafter"/>
</dbReference>
<dbReference type="PANTHER" id="PTHR30055:SF234">
    <property type="entry name" value="HTH-TYPE TRANSCRIPTIONAL REGULATOR BETI"/>
    <property type="match status" value="1"/>
</dbReference>
<dbReference type="InterPro" id="IPR036271">
    <property type="entry name" value="Tet_transcr_reg_TetR-rel_C_sf"/>
</dbReference>
<feature type="DNA-binding region" description="H-T-H motif" evidence="4">
    <location>
        <begin position="28"/>
        <end position="47"/>
    </location>
</feature>
<feature type="domain" description="HTH tetR-type" evidence="5">
    <location>
        <begin position="6"/>
        <end position="65"/>
    </location>
</feature>
<evidence type="ECO:0000256" key="3">
    <source>
        <dbReference type="ARBA" id="ARBA00023163"/>
    </source>
</evidence>
<dbReference type="PATRIC" id="fig|306537.10.peg.335"/>
<dbReference type="InterPro" id="IPR023772">
    <property type="entry name" value="DNA-bd_HTH_TetR-type_CS"/>
</dbReference>
<dbReference type="InterPro" id="IPR050109">
    <property type="entry name" value="HTH-type_TetR-like_transc_reg"/>
</dbReference>
<keyword evidence="2 4" id="KW-0238">DNA-binding</keyword>
<organism evidence="6 7">
    <name type="scientific">Corynebacterium jeikeium (strain K411)</name>
    <dbReference type="NCBI Taxonomy" id="306537"/>
    <lineage>
        <taxon>Bacteria</taxon>
        <taxon>Bacillati</taxon>
        <taxon>Actinomycetota</taxon>
        <taxon>Actinomycetes</taxon>
        <taxon>Mycobacteriales</taxon>
        <taxon>Corynebacteriaceae</taxon>
        <taxon>Corynebacterium</taxon>
    </lineage>
</organism>
<dbReference type="PROSITE" id="PS50977">
    <property type="entry name" value="HTH_TETR_2"/>
    <property type="match status" value="1"/>
</dbReference>
<keyword evidence="1" id="KW-0805">Transcription regulation</keyword>